<dbReference type="InterPro" id="IPR001623">
    <property type="entry name" value="DnaJ_domain"/>
</dbReference>
<evidence type="ECO:0000313" key="3">
    <source>
        <dbReference type="Proteomes" id="UP000046393"/>
    </source>
</evidence>
<name>A0A0N5AXV5_9BILA</name>
<dbReference type="AlphaFoldDB" id="A0A0N5AXV5"/>
<organism evidence="3 4">
    <name type="scientific">Syphacia muris</name>
    <dbReference type="NCBI Taxonomy" id="451379"/>
    <lineage>
        <taxon>Eukaryota</taxon>
        <taxon>Metazoa</taxon>
        <taxon>Ecdysozoa</taxon>
        <taxon>Nematoda</taxon>
        <taxon>Chromadorea</taxon>
        <taxon>Rhabditida</taxon>
        <taxon>Spirurina</taxon>
        <taxon>Oxyuridomorpha</taxon>
        <taxon>Oxyuroidea</taxon>
        <taxon>Oxyuridae</taxon>
        <taxon>Syphacia</taxon>
    </lineage>
</organism>
<dbReference type="InterPro" id="IPR036869">
    <property type="entry name" value="J_dom_sf"/>
</dbReference>
<dbReference type="SUPFAM" id="SSF46565">
    <property type="entry name" value="Chaperone J-domain"/>
    <property type="match status" value="1"/>
</dbReference>
<dbReference type="STRING" id="451379.A0A0N5AXV5"/>
<dbReference type="PROSITE" id="PS50076">
    <property type="entry name" value="DNAJ_2"/>
    <property type="match status" value="1"/>
</dbReference>
<dbReference type="GO" id="GO:0051082">
    <property type="term" value="F:unfolded protein binding"/>
    <property type="evidence" value="ECO:0007669"/>
    <property type="project" value="InterPro"/>
</dbReference>
<reference evidence="4" key="1">
    <citation type="submission" date="2017-02" db="UniProtKB">
        <authorList>
            <consortium name="WormBaseParasite"/>
        </authorList>
    </citation>
    <scope>IDENTIFICATION</scope>
</reference>
<dbReference type="PROSITE" id="PS00636">
    <property type="entry name" value="DNAJ_1"/>
    <property type="match status" value="1"/>
</dbReference>
<keyword evidence="1" id="KW-0143">Chaperone</keyword>
<dbReference type="PANTHER" id="PTHR45168">
    <property type="entry name" value="DNAJ HOMOLOG SUBFAMILY B MEMBER 2"/>
    <property type="match status" value="1"/>
</dbReference>
<proteinExistence type="predicted"/>
<dbReference type="PANTHER" id="PTHR45168:SF3">
    <property type="entry name" value="DNAJ HEAT SHOCK PROTEIN FAMILY (HSP40) MEMBER B2"/>
    <property type="match status" value="1"/>
</dbReference>
<dbReference type="Proteomes" id="UP000046393">
    <property type="component" value="Unplaced"/>
</dbReference>
<dbReference type="SMART" id="SM00271">
    <property type="entry name" value="DnaJ"/>
    <property type="match status" value="1"/>
</dbReference>
<dbReference type="GO" id="GO:0030544">
    <property type="term" value="F:Hsp70 protein binding"/>
    <property type="evidence" value="ECO:0007669"/>
    <property type="project" value="InterPro"/>
</dbReference>
<feature type="domain" description="J" evidence="2">
    <location>
        <begin position="8"/>
        <end position="74"/>
    </location>
</feature>
<dbReference type="PRINTS" id="PR00625">
    <property type="entry name" value="JDOMAIN"/>
</dbReference>
<protein>
    <submittedName>
        <fullName evidence="4">J domain-containing protein</fullName>
    </submittedName>
</protein>
<dbReference type="WBParaSite" id="SMUV_0000978701-mRNA-1">
    <property type="protein sequence ID" value="SMUV_0000978701-mRNA-1"/>
    <property type="gene ID" value="SMUV_0000978701"/>
</dbReference>
<dbReference type="CDD" id="cd06257">
    <property type="entry name" value="DnaJ"/>
    <property type="match status" value="1"/>
</dbReference>
<dbReference type="InterPro" id="IPR043183">
    <property type="entry name" value="DNJB2/6-like"/>
</dbReference>
<sequence>MAPREDRCLYSILGVSRTADEMAIKKAYRKLALQWHPDKNPGDKENAEKKFKQIAQAYEILSDPKKRSSYDRSGVDLMSFRPRRQSHEGFYHEFRPPFDVFYEFFGHRDPFAEFMNDDMPFTFGFPRENFSHFPSAKHRRSTLDGQRYFSTANDDENDCSFSSVIRFSSAEPGKNASTRKTTTSTKYVDGKKVVTKKTEENGGETIEITENGVLKSRVIKGIAVETVS</sequence>
<dbReference type="Gene3D" id="1.10.287.110">
    <property type="entry name" value="DnaJ domain"/>
    <property type="match status" value="1"/>
</dbReference>
<evidence type="ECO:0000259" key="2">
    <source>
        <dbReference type="PROSITE" id="PS50076"/>
    </source>
</evidence>
<accession>A0A0N5AXV5</accession>
<keyword evidence="3" id="KW-1185">Reference proteome</keyword>
<dbReference type="InterPro" id="IPR018253">
    <property type="entry name" value="DnaJ_domain_CS"/>
</dbReference>
<dbReference type="Pfam" id="PF00226">
    <property type="entry name" value="DnaJ"/>
    <property type="match status" value="1"/>
</dbReference>
<evidence type="ECO:0000313" key="4">
    <source>
        <dbReference type="WBParaSite" id="SMUV_0000978701-mRNA-1"/>
    </source>
</evidence>
<evidence type="ECO:0000256" key="1">
    <source>
        <dbReference type="ARBA" id="ARBA00023186"/>
    </source>
</evidence>